<reference evidence="13 14" key="1">
    <citation type="journal article" date="2015" name="Genome Announc.">
        <title>Expanding the biotechnology potential of lactobacilli through comparative genomics of 213 strains and associated genera.</title>
        <authorList>
            <person name="Sun Z."/>
            <person name="Harris H.M."/>
            <person name="McCann A."/>
            <person name="Guo C."/>
            <person name="Argimon S."/>
            <person name="Zhang W."/>
            <person name="Yang X."/>
            <person name="Jeffery I.B."/>
            <person name="Cooney J.C."/>
            <person name="Kagawa T.F."/>
            <person name="Liu W."/>
            <person name="Song Y."/>
            <person name="Salvetti E."/>
            <person name="Wrobel A."/>
            <person name="Rasinkangas P."/>
            <person name="Parkhill J."/>
            <person name="Rea M.C."/>
            <person name="O'Sullivan O."/>
            <person name="Ritari J."/>
            <person name="Douillard F.P."/>
            <person name="Paul Ross R."/>
            <person name="Yang R."/>
            <person name="Briner A.E."/>
            <person name="Felis G.E."/>
            <person name="de Vos W.M."/>
            <person name="Barrangou R."/>
            <person name="Klaenhammer T.R."/>
            <person name="Caufield P.W."/>
            <person name="Cui Y."/>
            <person name="Zhang H."/>
            <person name="O'Toole P.W."/>
        </authorList>
    </citation>
    <scope>NUCLEOTIDE SEQUENCE [LARGE SCALE GENOMIC DNA]</scope>
    <source>
        <strain evidence="13 14">DSM 16043</strain>
    </source>
</reference>
<dbReference type="InterPro" id="IPR002625">
    <property type="entry name" value="Smr_dom"/>
</dbReference>
<evidence type="ECO:0000313" key="14">
    <source>
        <dbReference type="Proteomes" id="UP000051036"/>
    </source>
</evidence>
<evidence type="ECO:0000256" key="4">
    <source>
        <dbReference type="ARBA" id="ARBA00022759"/>
    </source>
</evidence>
<evidence type="ECO:0000259" key="12">
    <source>
        <dbReference type="PROSITE" id="PS50828"/>
    </source>
</evidence>
<evidence type="ECO:0000256" key="3">
    <source>
        <dbReference type="ARBA" id="ARBA00022741"/>
    </source>
</evidence>
<dbReference type="GO" id="GO:0140664">
    <property type="term" value="F:ATP-dependent DNA damage sensor activity"/>
    <property type="evidence" value="ECO:0007669"/>
    <property type="project" value="InterPro"/>
</dbReference>
<keyword evidence="2 9" id="KW-0699">rRNA-binding</keyword>
<dbReference type="InterPro" id="IPR036187">
    <property type="entry name" value="DNA_mismatch_repair_MutS_sf"/>
</dbReference>
<dbReference type="OrthoDB" id="9808166at2"/>
<dbReference type="InterPro" id="IPR036063">
    <property type="entry name" value="Smr_dom_sf"/>
</dbReference>
<dbReference type="RefSeq" id="WP_057797350.1">
    <property type="nucleotide sequence ID" value="NZ_AZFM01000003.1"/>
</dbReference>
<feature type="coiled-coil region" evidence="10">
    <location>
        <begin position="520"/>
        <end position="633"/>
    </location>
</feature>
<evidence type="ECO:0000256" key="10">
    <source>
        <dbReference type="SAM" id="Coils"/>
    </source>
</evidence>
<keyword evidence="1 9" id="KW-0540">Nuclease</keyword>
<dbReference type="Pfam" id="PF20297">
    <property type="entry name" value="MSSS"/>
    <property type="match status" value="1"/>
</dbReference>
<dbReference type="FunFam" id="3.40.50.300:FF:000830">
    <property type="entry name" value="Endonuclease MutS2"/>
    <property type="match status" value="1"/>
</dbReference>
<dbReference type="PIRSF" id="PIRSF005814">
    <property type="entry name" value="MutS_YshD"/>
    <property type="match status" value="1"/>
</dbReference>
<comment type="caution">
    <text evidence="13">The sequence shown here is derived from an EMBL/GenBank/DDBJ whole genome shotgun (WGS) entry which is preliminary data.</text>
</comment>
<dbReference type="InterPro" id="IPR005747">
    <property type="entry name" value="MutS2"/>
</dbReference>
<protein>
    <recommendedName>
        <fullName evidence="9">Endonuclease MutS2</fullName>
        <ecNumber evidence="9">3.1.-.-</ecNumber>
    </recommendedName>
    <alternativeName>
        <fullName evidence="9">Ribosome-associated protein quality control-upstream factor</fullName>
        <shortName evidence="9">RQC-upstream factor</shortName>
        <shortName evidence="9">RqcU</shortName>
        <ecNumber evidence="9">3.6.4.-</ecNumber>
    </alternativeName>
</protein>
<dbReference type="Pfam" id="PF00488">
    <property type="entry name" value="MutS_V"/>
    <property type="match status" value="1"/>
</dbReference>
<dbReference type="SUPFAM" id="SSF160443">
    <property type="entry name" value="SMR domain-like"/>
    <property type="match status" value="1"/>
</dbReference>
<dbReference type="Pfam" id="PF01713">
    <property type="entry name" value="Smr"/>
    <property type="match status" value="1"/>
</dbReference>
<dbReference type="PATRIC" id="fig|1423763.3.peg.1108"/>
<keyword evidence="5 9" id="KW-0378">Hydrolase</keyword>
<evidence type="ECO:0000256" key="8">
    <source>
        <dbReference type="ARBA" id="ARBA00023125"/>
    </source>
</evidence>
<evidence type="ECO:0000256" key="2">
    <source>
        <dbReference type="ARBA" id="ARBA00022730"/>
    </source>
</evidence>
<dbReference type="SUPFAM" id="SSF52540">
    <property type="entry name" value="P-loop containing nucleoside triphosphate hydrolases"/>
    <property type="match status" value="1"/>
</dbReference>
<feature type="region of interest" description="Disordered" evidence="11">
    <location>
        <begin position="683"/>
        <end position="707"/>
    </location>
</feature>
<gene>
    <name evidence="9" type="primary">mutS2</name>
    <name evidence="9" type="synonym">rqcU</name>
    <name evidence="13" type="ORF">FC46_GL001092</name>
</gene>
<dbReference type="EC" id="3.6.4.-" evidence="9"/>
<feature type="domain" description="Smr" evidence="12">
    <location>
        <begin position="710"/>
        <end position="785"/>
    </location>
</feature>
<accession>A0A0R1UCX4</accession>
<dbReference type="Proteomes" id="UP000051036">
    <property type="component" value="Unassembled WGS sequence"/>
</dbReference>
<dbReference type="InterPro" id="IPR027417">
    <property type="entry name" value="P-loop_NTPase"/>
</dbReference>
<organism evidence="13 14">
    <name type="scientific">Lactobacillus kalixensis DSM 16043</name>
    <dbReference type="NCBI Taxonomy" id="1423763"/>
    <lineage>
        <taxon>Bacteria</taxon>
        <taxon>Bacillati</taxon>
        <taxon>Bacillota</taxon>
        <taxon>Bacilli</taxon>
        <taxon>Lactobacillales</taxon>
        <taxon>Lactobacillaceae</taxon>
        <taxon>Lactobacillus</taxon>
    </lineage>
</organism>
<proteinExistence type="inferred from homology"/>
<dbReference type="GO" id="GO:0043023">
    <property type="term" value="F:ribosomal large subunit binding"/>
    <property type="evidence" value="ECO:0007669"/>
    <property type="project" value="UniProtKB-UniRule"/>
</dbReference>
<name>A0A0R1UCX4_9LACO</name>
<keyword evidence="10" id="KW-0175">Coiled coil</keyword>
<dbReference type="GO" id="GO:0045910">
    <property type="term" value="P:negative regulation of DNA recombination"/>
    <property type="evidence" value="ECO:0007669"/>
    <property type="project" value="InterPro"/>
</dbReference>
<dbReference type="GO" id="GO:0004519">
    <property type="term" value="F:endonuclease activity"/>
    <property type="evidence" value="ECO:0007669"/>
    <property type="project" value="UniProtKB-UniRule"/>
</dbReference>
<dbReference type="InterPro" id="IPR007696">
    <property type="entry name" value="DNA_mismatch_repair_MutS_core"/>
</dbReference>
<dbReference type="GO" id="GO:0030983">
    <property type="term" value="F:mismatched DNA binding"/>
    <property type="evidence" value="ECO:0007669"/>
    <property type="project" value="InterPro"/>
</dbReference>
<dbReference type="GO" id="GO:0006298">
    <property type="term" value="P:mismatch repair"/>
    <property type="evidence" value="ECO:0007669"/>
    <property type="project" value="InterPro"/>
</dbReference>
<evidence type="ECO:0000256" key="5">
    <source>
        <dbReference type="ARBA" id="ARBA00022801"/>
    </source>
</evidence>
<dbReference type="PANTHER" id="PTHR48466">
    <property type="entry name" value="OS10G0509000 PROTEIN-RELATED"/>
    <property type="match status" value="1"/>
</dbReference>
<comment type="subunit">
    <text evidence="9">Homodimer. Binds to stalled ribosomes, contacting rRNA.</text>
</comment>
<evidence type="ECO:0000256" key="1">
    <source>
        <dbReference type="ARBA" id="ARBA00022722"/>
    </source>
</evidence>
<comment type="function">
    <text evidence="9">Acts as a ribosome collision sensor, splitting the ribosome into its 2 subunits. Detects stalled/collided 70S ribosomes which it binds and splits by an ATP-hydrolysis driven conformational change. Acts upstream of the ribosome quality control system (RQC), a ribosome-associated complex that mediates the extraction of incompletely synthesized nascent chains from stalled ribosomes and their subsequent degradation. Probably generates substrates for RQC.</text>
</comment>
<evidence type="ECO:0000256" key="11">
    <source>
        <dbReference type="SAM" id="MobiDB-lite"/>
    </source>
</evidence>
<dbReference type="Gene3D" id="3.40.50.300">
    <property type="entry name" value="P-loop containing nucleotide triphosphate hydrolases"/>
    <property type="match status" value="1"/>
</dbReference>
<dbReference type="EMBL" id="AZFM01000003">
    <property type="protein sequence ID" value="KRL91260.1"/>
    <property type="molecule type" value="Genomic_DNA"/>
</dbReference>
<evidence type="ECO:0000256" key="7">
    <source>
        <dbReference type="ARBA" id="ARBA00022884"/>
    </source>
</evidence>
<dbReference type="Gene3D" id="3.30.1370.110">
    <property type="match status" value="1"/>
</dbReference>
<dbReference type="GO" id="GO:0005524">
    <property type="term" value="F:ATP binding"/>
    <property type="evidence" value="ECO:0007669"/>
    <property type="project" value="UniProtKB-UniRule"/>
</dbReference>
<evidence type="ECO:0000313" key="13">
    <source>
        <dbReference type="EMBL" id="KRL91260.1"/>
    </source>
</evidence>
<keyword evidence="8 9" id="KW-0238">DNA-binding</keyword>
<dbReference type="InterPro" id="IPR000432">
    <property type="entry name" value="DNA_mismatch_repair_MutS_C"/>
</dbReference>
<dbReference type="PANTHER" id="PTHR48466:SF2">
    <property type="entry name" value="OS10G0509000 PROTEIN"/>
    <property type="match status" value="1"/>
</dbReference>
<dbReference type="SUPFAM" id="SSF48334">
    <property type="entry name" value="DNA repair protein MutS, domain III"/>
    <property type="match status" value="1"/>
</dbReference>
<evidence type="ECO:0000256" key="9">
    <source>
        <dbReference type="HAMAP-Rule" id="MF_00092"/>
    </source>
</evidence>
<dbReference type="AlphaFoldDB" id="A0A0R1UCX4"/>
<dbReference type="PROSITE" id="PS00486">
    <property type="entry name" value="DNA_MISMATCH_REPAIR_2"/>
    <property type="match status" value="1"/>
</dbReference>
<dbReference type="InterPro" id="IPR046893">
    <property type="entry name" value="MSSS"/>
</dbReference>
<keyword evidence="14" id="KW-1185">Reference proteome</keyword>
<dbReference type="SMART" id="SM00463">
    <property type="entry name" value="SMR"/>
    <property type="match status" value="1"/>
</dbReference>
<keyword evidence="3 9" id="KW-0547">Nucleotide-binding</keyword>
<dbReference type="PROSITE" id="PS50828">
    <property type="entry name" value="SMR"/>
    <property type="match status" value="1"/>
</dbReference>
<dbReference type="STRING" id="1423763.FC46_GL001092"/>
<evidence type="ECO:0000256" key="6">
    <source>
        <dbReference type="ARBA" id="ARBA00022840"/>
    </source>
</evidence>
<dbReference type="InterPro" id="IPR045076">
    <property type="entry name" value="MutS"/>
</dbReference>
<dbReference type="SMART" id="SM00534">
    <property type="entry name" value="MUTSac"/>
    <property type="match status" value="1"/>
</dbReference>
<sequence>MNKKILEIMEFSRITELLENLTITEPAKKEAQELLPSTDYDKVKSRLDQTFALANLLRVKGQLPLTDFEDVKPSTKRLSVKANLNGQELGNLLLVLTLANEINMFLEDVDNVDLSAIDNLLDQLDVPDQLYRELKKSVDYDGTVLDTASSALARLRHDLRSNEEEIKNKMESYTKGNSSKYLSEGIVTIRDDRYVIPVKQEYRGKFGGVVHDQSASGQTLFIEPEAVLNLNNRQQNLLAQERQEIHRILRNLSDLAREDIEELNQIAEVLTQLDFLQAKAKLAKQMKATEPKLSQDHSVNLLKARHPLIDPEKIVPNDIRLGTDFDTMLITGPNTGGKTITLKTVGLLQLMAQSGLFIPAEEGSTVGIFNEIFADIGDEQSIEQSLSTFSSHINDIVAIMKNVDKNTLVLIDEIGAGTDPEEGASLAISILDFLRKKNAKIMVTTHYPELKLYGYNRPRTTNASMEFDLKTLSPTYNLQIGIPGHSNAFAIARRLGMREDVVKNAQSLIKDTDSDINKMIERLNAQTKAATTARQRLETSLDRAQKLEKKLQDALDWYNQRLQKQLDFAQERANEVVAKRRKKADKIIEELEKQRKNGAGIQENKLIDAKGELNSLERQAQNLANNKVLQREKRRHHVNVGDRVKVLSYGQTGTITKKLTEHEYEVQMGIIKVKVSDRDVEKIDGTTKKQKQPVRATSASLRRSNAHSELDLRGQRYDEAMTNLDRYIDSALLAGLSTVTIIHGIGTGAIRKGVWQYLRSSGHVKAFNYAPANEGGNGATIVQLK</sequence>
<keyword evidence="4 9" id="KW-0255">Endonuclease</keyword>
<feature type="binding site" evidence="9">
    <location>
        <begin position="332"/>
        <end position="339"/>
    </location>
    <ligand>
        <name>ATP</name>
        <dbReference type="ChEBI" id="CHEBI:30616"/>
    </ligand>
</feature>
<feature type="coiled-coil region" evidence="10">
    <location>
        <begin position="231"/>
        <end position="258"/>
    </location>
</feature>
<dbReference type="CDD" id="cd03280">
    <property type="entry name" value="ABC_MutS2"/>
    <property type="match status" value="1"/>
</dbReference>
<comment type="similarity">
    <text evidence="9">Belongs to the DNA mismatch repair MutS family. MutS2 subfamily.</text>
</comment>
<feature type="coiled-coil region" evidence="10">
    <location>
        <begin position="145"/>
        <end position="172"/>
    </location>
</feature>
<dbReference type="NCBIfam" id="TIGR01069">
    <property type="entry name" value="mutS2"/>
    <property type="match status" value="1"/>
</dbReference>
<comment type="function">
    <text evidence="9">Endonuclease that is involved in the suppression of homologous recombination and thus may have a key role in the control of bacterial genetic diversity.</text>
</comment>
<keyword evidence="6 9" id="KW-0067">ATP-binding</keyword>
<dbReference type="HAMAP" id="MF_00092">
    <property type="entry name" value="MutS2"/>
    <property type="match status" value="1"/>
</dbReference>
<keyword evidence="7 9" id="KW-0694">RNA-binding</keyword>
<dbReference type="GO" id="GO:0019843">
    <property type="term" value="F:rRNA binding"/>
    <property type="evidence" value="ECO:0007669"/>
    <property type="project" value="UniProtKB-UniRule"/>
</dbReference>
<dbReference type="GO" id="GO:0072344">
    <property type="term" value="P:rescue of stalled ribosome"/>
    <property type="evidence" value="ECO:0007669"/>
    <property type="project" value="UniProtKB-UniRule"/>
</dbReference>
<dbReference type="EC" id="3.1.-.-" evidence="9"/>
<dbReference type="GO" id="GO:0016887">
    <property type="term" value="F:ATP hydrolysis activity"/>
    <property type="evidence" value="ECO:0007669"/>
    <property type="project" value="InterPro"/>
</dbReference>
<dbReference type="SMART" id="SM00533">
    <property type="entry name" value="MUTSd"/>
    <property type="match status" value="1"/>
</dbReference>